<dbReference type="Proteomes" id="UP000460718">
    <property type="component" value="Unassembled WGS sequence"/>
</dbReference>
<feature type="compositionally biased region" description="Low complexity" evidence="1">
    <location>
        <begin position="7"/>
        <end position="43"/>
    </location>
</feature>
<evidence type="ECO:0000256" key="1">
    <source>
        <dbReference type="SAM" id="MobiDB-lite"/>
    </source>
</evidence>
<feature type="compositionally biased region" description="Low complexity" evidence="1">
    <location>
        <begin position="193"/>
        <end position="203"/>
    </location>
</feature>
<name>A0A6A3IHJ2_9STRA</name>
<dbReference type="EMBL" id="QXFW01002333">
    <property type="protein sequence ID" value="KAE8979614.1"/>
    <property type="molecule type" value="Genomic_DNA"/>
</dbReference>
<feature type="region of interest" description="Disordered" evidence="1">
    <location>
        <begin position="1"/>
        <end position="75"/>
    </location>
</feature>
<dbReference type="AlphaFoldDB" id="A0A6A3IHJ2"/>
<dbReference type="Proteomes" id="UP000476176">
    <property type="component" value="Unassembled WGS sequence"/>
</dbReference>
<feature type="compositionally biased region" description="Polar residues" evidence="1">
    <location>
        <begin position="53"/>
        <end position="62"/>
    </location>
</feature>
<organism evidence="2 4">
    <name type="scientific">Phytophthora fragariae</name>
    <dbReference type="NCBI Taxonomy" id="53985"/>
    <lineage>
        <taxon>Eukaryota</taxon>
        <taxon>Sar</taxon>
        <taxon>Stramenopiles</taxon>
        <taxon>Oomycota</taxon>
        <taxon>Peronosporomycetes</taxon>
        <taxon>Peronosporales</taxon>
        <taxon>Peronosporaceae</taxon>
        <taxon>Phytophthora</taxon>
    </lineage>
</organism>
<proteinExistence type="predicted"/>
<sequence>MAKPAISDPAEAADVSDSAVAGPASSASSASDAAGSAPSSDPPATEDAAESSPRANARSQVGSAPAHPLMASVPCNPSVWAPVMEVAFSSRFPDEPLFESPLELEEFFRAHSPSPPPSPDAAVEPYASSNPGSRQPGFHLRSILKDRSAGDSFPLVEPPQKPTRDDPAMRPVSPASPADPDKSDSACLSPAYSKTNSSLSSCTPSPPRTPVPPGFRPDGLMEARIPSRPSADFRRVRLFRRLGAPFQVTRLPRLLVRHARWPKTSPPQRRWPNCGVFFNVKSALAGTTRRIKLG</sequence>
<feature type="compositionally biased region" description="Pro residues" evidence="1">
    <location>
        <begin position="204"/>
        <end position="215"/>
    </location>
</feature>
<comment type="caution">
    <text evidence="2">The sequence shown here is derived from an EMBL/GenBank/DDBJ whole genome shotgun (WGS) entry which is preliminary data.</text>
</comment>
<evidence type="ECO:0000313" key="5">
    <source>
        <dbReference type="Proteomes" id="UP000476176"/>
    </source>
</evidence>
<protein>
    <submittedName>
        <fullName evidence="2">Uncharacterized protein</fullName>
    </submittedName>
</protein>
<gene>
    <name evidence="3" type="ORF">PF004_g23719</name>
    <name evidence="2" type="ORF">PF011_g22771</name>
</gene>
<dbReference type="EMBL" id="QXGC01002585">
    <property type="protein sequence ID" value="KAE9184216.1"/>
    <property type="molecule type" value="Genomic_DNA"/>
</dbReference>
<accession>A0A6A3IHJ2</accession>
<reference evidence="4 5" key="1">
    <citation type="submission" date="2018-09" db="EMBL/GenBank/DDBJ databases">
        <title>Genomic investigation of the strawberry pathogen Phytophthora fragariae indicates pathogenicity is determined by transcriptional variation in three key races.</title>
        <authorList>
            <person name="Adams T.M."/>
            <person name="Armitage A.D."/>
            <person name="Sobczyk M.K."/>
            <person name="Bates H.J."/>
            <person name="Dunwell J.M."/>
            <person name="Nellist C.F."/>
            <person name="Harrison R.J."/>
        </authorList>
    </citation>
    <scope>NUCLEOTIDE SEQUENCE [LARGE SCALE GENOMIC DNA]</scope>
    <source>
        <strain evidence="3 5">BC-23</strain>
        <strain evidence="2 4">SCRP245</strain>
    </source>
</reference>
<evidence type="ECO:0000313" key="3">
    <source>
        <dbReference type="EMBL" id="KAE9184216.1"/>
    </source>
</evidence>
<evidence type="ECO:0000313" key="2">
    <source>
        <dbReference type="EMBL" id="KAE8979614.1"/>
    </source>
</evidence>
<evidence type="ECO:0000313" key="4">
    <source>
        <dbReference type="Proteomes" id="UP000460718"/>
    </source>
</evidence>
<feature type="region of interest" description="Disordered" evidence="1">
    <location>
        <begin position="108"/>
        <end position="223"/>
    </location>
</feature>